<dbReference type="InterPro" id="IPR000008">
    <property type="entry name" value="C2_dom"/>
</dbReference>
<dbReference type="GO" id="GO:0005509">
    <property type="term" value="F:calcium ion binding"/>
    <property type="evidence" value="ECO:0007669"/>
    <property type="project" value="TreeGrafter"/>
</dbReference>
<dbReference type="GO" id="GO:0030276">
    <property type="term" value="F:clathrin binding"/>
    <property type="evidence" value="ECO:0007669"/>
    <property type="project" value="TreeGrafter"/>
</dbReference>
<keyword evidence="2" id="KW-0812">Transmembrane</keyword>
<comment type="caution">
    <text evidence="4">The sequence shown here is derived from an EMBL/GenBank/DDBJ whole genome shotgun (WGS) entry which is preliminary data.</text>
</comment>
<sequence length="956" mass="106634">MSTTSKIKRYESRTSERTKDVASRSIIISSYLPNFLSSPVLYHRSSERQNLCLTKPKYATLDEAVWHISDTALVPRRATTRMSDPGAAWQRRLRRQFRIRPNIRPRDLDIYQTVKFQSSQQIDGGTAKCRLFLGKGQPCGSSRENEPKPPLSLRRLQSPISRGLHNVTVSFQHFARTHMGNLQISILILLVMAVLLLIVLVFCYSLNVVTWITAWVCSNREEKVGLTRSKGHYNANGYLVHSDSDIHLDSTGSFRRFDSVDRDFKITLATTSLTGEWNSYEEDNSIPPQPLRPAPVPSPSPPPTTAKETPPPKKQNRCRLLGSEDAIERTSISPIPRPVSSVNMATLASQSSFPVCITPPPTPVTPSQTVQQVESQGEEVESVSVALKRALSCDSVCSDTSVALGDLEEVNITGYLCIGLEYERYCRSTFCGGFYLRGSIGGKYSIENRVDRLIFSECCDLVVNVLEAKDLIESNRTENVSDSYVRVFLLPDKEATIQTKVYRGSNSPSYKERFLFSLNPREQSQRSLCFHVYSTDLLSHTLIGEGEIRLGDISLRQPVTTWVTLTDTGQKGTEFGELMFSLSYLPTAERLTVVVVKARNLKFQSDSPGDAFVKVYLMQQSKKINKKKTSTKKAERSPIFNEAMMFSVPAHTLSTIQLRLTVAEACTNPSSKAFPIGHVIVGAQATGRSLNHWNQMLTALRKPVAMWHRKIVSDNNSTVVCTDKEIHTDCADPCEATCSIPYPRHCNWFVCNEGCNSKGGFKKDKAQGTCVAESACQDYCLPFQEYRECGSACPPTCGNLYPTCEDIYVAGCFCKEGYIFGDMLELQFSSGKIANDNNSSVICTDNEIHTDCTNPCEPTCSIPYYRHCEWLICNEGCYCKDGFKKDKFQGTCVAESACQDYCLPFQKYDECGSACPPTCEDPNPTCEAACVAGCFCKEGYIFDDMLELCVKSCPNI</sequence>
<evidence type="ECO:0000259" key="3">
    <source>
        <dbReference type="PROSITE" id="PS50004"/>
    </source>
</evidence>
<dbReference type="InterPro" id="IPR035892">
    <property type="entry name" value="C2_domain_sf"/>
</dbReference>
<dbReference type="SUPFAM" id="SSF57567">
    <property type="entry name" value="Serine protease inhibitors"/>
    <property type="match status" value="4"/>
</dbReference>
<keyword evidence="5" id="KW-1185">Reference proteome</keyword>
<keyword evidence="2" id="KW-1133">Transmembrane helix</keyword>
<dbReference type="EMBL" id="JABDTM020024602">
    <property type="protein sequence ID" value="KAH0814124.1"/>
    <property type="molecule type" value="Genomic_DNA"/>
</dbReference>
<accession>A0A8J6HG61</accession>
<dbReference type="PANTHER" id="PTHR10024">
    <property type="entry name" value="SYNAPTOTAGMIN"/>
    <property type="match status" value="1"/>
</dbReference>
<dbReference type="Pfam" id="PF00168">
    <property type="entry name" value="C2"/>
    <property type="match status" value="2"/>
</dbReference>
<evidence type="ECO:0000256" key="1">
    <source>
        <dbReference type="SAM" id="MobiDB-lite"/>
    </source>
</evidence>
<dbReference type="Gene3D" id="2.10.25.10">
    <property type="entry name" value="Laminin"/>
    <property type="match status" value="4"/>
</dbReference>
<dbReference type="GO" id="GO:0001786">
    <property type="term" value="F:phosphatidylserine binding"/>
    <property type="evidence" value="ECO:0007669"/>
    <property type="project" value="TreeGrafter"/>
</dbReference>
<reference evidence="4" key="1">
    <citation type="journal article" date="2020" name="J Insects Food Feed">
        <title>The yellow mealworm (Tenebrio molitor) genome: a resource for the emerging insects as food and feed industry.</title>
        <authorList>
            <person name="Eriksson T."/>
            <person name="Andere A."/>
            <person name="Kelstrup H."/>
            <person name="Emery V."/>
            <person name="Picard C."/>
        </authorList>
    </citation>
    <scope>NUCLEOTIDE SEQUENCE</scope>
    <source>
        <strain evidence="4">Stoneville</strain>
        <tissue evidence="4">Whole head</tissue>
    </source>
</reference>
<dbReference type="Pfam" id="PF01826">
    <property type="entry name" value="TIL"/>
    <property type="match status" value="4"/>
</dbReference>
<feature type="compositionally biased region" description="Pro residues" evidence="1">
    <location>
        <begin position="287"/>
        <end position="304"/>
    </location>
</feature>
<organism evidence="4 5">
    <name type="scientific">Tenebrio molitor</name>
    <name type="common">Yellow mealworm beetle</name>
    <dbReference type="NCBI Taxonomy" id="7067"/>
    <lineage>
        <taxon>Eukaryota</taxon>
        <taxon>Metazoa</taxon>
        <taxon>Ecdysozoa</taxon>
        <taxon>Arthropoda</taxon>
        <taxon>Hexapoda</taxon>
        <taxon>Insecta</taxon>
        <taxon>Pterygota</taxon>
        <taxon>Neoptera</taxon>
        <taxon>Endopterygota</taxon>
        <taxon>Coleoptera</taxon>
        <taxon>Polyphaga</taxon>
        <taxon>Cucujiformia</taxon>
        <taxon>Tenebrionidae</taxon>
        <taxon>Tenebrio</taxon>
    </lineage>
</organism>
<feature type="domain" description="C2" evidence="3">
    <location>
        <begin position="574"/>
        <end position="708"/>
    </location>
</feature>
<evidence type="ECO:0000313" key="5">
    <source>
        <dbReference type="Proteomes" id="UP000719412"/>
    </source>
</evidence>
<feature type="region of interest" description="Disordered" evidence="1">
    <location>
        <begin position="278"/>
        <end position="317"/>
    </location>
</feature>
<feature type="transmembrane region" description="Helical" evidence="2">
    <location>
        <begin position="186"/>
        <end position="212"/>
    </location>
</feature>
<dbReference type="Gene3D" id="2.60.40.150">
    <property type="entry name" value="C2 domain"/>
    <property type="match status" value="2"/>
</dbReference>
<dbReference type="CDD" id="cd19941">
    <property type="entry name" value="TIL"/>
    <property type="match status" value="4"/>
</dbReference>
<dbReference type="FunFam" id="2.60.40.150:FF:000294">
    <property type="entry name" value="Synaptotagmin 1-like Protein"/>
    <property type="match status" value="1"/>
</dbReference>
<dbReference type="GO" id="GO:0070382">
    <property type="term" value="C:exocytic vesicle"/>
    <property type="evidence" value="ECO:0007669"/>
    <property type="project" value="TreeGrafter"/>
</dbReference>
<dbReference type="SUPFAM" id="SSF49562">
    <property type="entry name" value="C2 domain (Calcium/lipid-binding domain, CaLB)"/>
    <property type="match status" value="2"/>
</dbReference>
<dbReference type="GO" id="GO:0098793">
    <property type="term" value="C:presynapse"/>
    <property type="evidence" value="ECO:0007669"/>
    <property type="project" value="GOC"/>
</dbReference>
<dbReference type="PROSITE" id="PS50004">
    <property type="entry name" value="C2"/>
    <property type="match status" value="2"/>
</dbReference>
<evidence type="ECO:0000313" key="4">
    <source>
        <dbReference type="EMBL" id="KAH0814124.1"/>
    </source>
</evidence>
<name>A0A8J6HG61_TENMO</name>
<dbReference type="InterPro" id="IPR002919">
    <property type="entry name" value="TIL_dom"/>
</dbReference>
<evidence type="ECO:0000256" key="2">
    <source>
        <dbReference type="SAM" id="Phobius"/>
    </source>
</evidence>
<dbReference type="GO" id="GO:0005544">
    <property type="term" value="F:calcium-dependent phospholipid binding"/>
    <property type="evidence" value="ECO:0007669"/>
    <property type="project" value="TreeGrafter"/>
</dbReference>
<dbReference type="GO" id="GO:0005886">
    <property type="term" value="C:plasma membrane"/>
    <property type="evidence" value="ECO:0007669"/>
    <property type="project" value="TreeGrafter"/>
</dbReference>
<gene>
    <name evidence="4" type="ORF">GEV33_008667</name>
</gene>
<reference evidence="4" key="2">
    <citation type="submission" date="2021-08" db="EMBL/GenBank/DDBJ databases">
        <authorList>
            <person name="Eriksson T."/>
        </authorList>
    </citation>
    <scope>NUCLEOTIDE SEQUENCE</scope>
    <source>
        <strain evidence="4">Stoneville</strain>
        <tissue evidence="4">Whole head</tissue>
    </source>
</reference>
<protein>
    <recommendedName>
        <fullName evidence="3">C2 domain-containing protein</fullName>
    </recommendedName>
</protein>
<proteinExistence type="predicted"/>
<dbReference type="GO" id="GO:0000149">
    <property type="term" value="F:SNARE binding"/>
    <property type="evidence" value="ECO:0007669"/>
    <property type="project" value="TreeGrafter"/>
</dbReference>
<dbReference type="GO" id="GO:0048791">
    <property type="term" value="P:calcium ion-regulated exocytosis of neurotransmitter"/>
    <property type="evidence" value="ECO:0007669"/>
    <property type="project" value="TreeGrafter"/>
</dbReference>
<dbReference type="SMART" id="SM00239">
    <property type="entry name" value="C2"/>
    <property type="match status" value="2"/>
</dbReference>
<dbReference type="GO" id="GO:0048488">
    <property type="term" value="P:synaptic vesicle endocytosis"/>
    <property type="evidence" value="ECO:0007669"/>
    <property type="project" value="TreeGrafter"/>
</dbReference>
<dbReference type="PANTHER" id="PTHR10024:SF252">
    <property type="entry name" value="SYNAPTOTAGMIN-12"/>
    <property type="match status" value="1"/>
</dbReference>
<keyword evidence="2" id="KW-0472">Membrane</keyword>
<feature type="domain" description="C2" evidence="3">
    <location>
        <begin position="440"/>
        <end position="563"/>
    </location>
</feature>
<dbReference type="InterPro" id="IPR036084">
    <property type="entry name" value="Ser_inhib-like_sf"/>
</dbReference>
<dbReference type="Proteomes" id="UP000719412">
    <property type="component" value="Unassembled WGS sequence"/>
</dbReference>
<dbReference type="AlphaFoldDB" id="A0A8J6HG61"/>